<accession>A0A0E9X296</accession>
<reference evidence="2" key="1">
    <citation type="submission" date="2014-11" db="EMBL/GenBank/DDBJ databases">
        <authorList>
            <person name="Amaro Gonzalez C."/>
        </authorList>
    </citation>
    <scope>NUCLEOTIDE SEQUENCE</scope>
</reference>
<reference evidence="2" key="2">
    <citation type="journal article" date="2015" name="Fish Shellfish Immunol.">
        <title>Early steps in the European eel (Anguilla anguilla)-Vibrio vulnificus interaction in the gills: Role of the RtxA13 toxin.</title>
        <authorList>
            <person name="Callol A."/>
            <person name="Pajuelo D."/>
            <person name="Ebbesson L."/>
            <person name="Teles M."/>
            <person name="MacKenzie S."/>
            <person name="Amaro C."/>
        </authorList>
    </citation>
    <scope>NUCLEOTIDE SEQUENCE</scope>
</reference>
<keyword evidence="1" id="KW-1133">Transmembrane helix</keyword>
<dbReference type="AlphaFoldDB" id="A0A0E9X296"/>
<name>A0A0E9X296_ANGAN</name>
<evidence type="ECO:0000256" key="1">
    <source>
        <dbReference type="SAM" id="Phobius"/>
    </source>
</evidence>
<sequence>MLNSETEFKYAIFATRFSYLTSTKTTKRETCPNYIFTAPFLNQIHKTQSIFKNGNKKKKEKKQKEKEDSYLYILAHIFTTLSITAVCVTRVAYTKD</sequence>
<protein>
    <submittedName>
        <fullName evidence="2">Uncharacterized protein</fullName>
    </submittedName>
</protein>
<feature type="transmembrane region" description="Helical" evidence="1">
    <location>
        <begin position="70"/>
        <end position="93"/>
    </location>
</feature>
<proteinExistence type="predicted"/>
<dbReference type="EMBL" id="GBXM01012562">
    <property type="protein sequence ID" value="JAH96015.1"/>
    <property type="molecule type" value="Transcribed_RNA"/>
</dbReference>
<evidence type="ECO:0000313" key="2">
    <source>
        <dbReference type="EMBL" id="JAH96015.1"/>
    </source>
</evidence>
<keyword evidence="1" id="KW-0472">Membrane</keyword>
<organism evidence="2">
    <name type="scientific">Anguilla anguilla</name>
    <name type="common">European freshwater eel</name>
    <name type="synonym">Muraena anguilla</name>
    <dbReference type="NCBI Taxonomy" id="7936"/>
    <lineage>
        <taxon>Eukaryota</taxon>
        <taxon>Metazoa</taxon>
        <taxon>Chordata</taxon>
        <taxon>Craniata</taxon>
        <taxon>Vertebrata</taxon>
        <taxon>Euteleostomi</taxon>
        <taxon>Actinopterygii</taxon>
        <taxon>Neopterygii</taxon>
        <taxon>Teleostei</taxon>
        <taxon>Anguilliformes</taxon>
        <taxon>Anguillidae</taxon>
        <taxon>Anguilla</taxon>
    </lineage>
</organism>
<keyword evidence="1" id="KW-0812">Transmembrane</keyword>